<dbReference type="Proteomes" id="UP000249782">
    <property type="component" value="Unassembled WGS sequence"/>
</dbReference>
<name>A0A328PHR3_9EURY</name>
<dbReference type="SUPFAM" id="SSF52402">
    <property type="entry name" value="Adenine nucleotide alpha hydrolases-like"/>
    <property type="match status" value="1"/>
</dbReference>
<proteinExistence type="predicted"/>
<dbReference type="Pfam" id="PF24167">
    <property type="entry name" value="DUF7411"/>
    <property type="match status" value="1"/>
</dbReference>
<comment type="caution">
    <text evidence="1">The sequence shown here is derived from an EMBL/GenBank/DDBJ whole genome shotgun (WGS) entry which is preliminary data.</text>
</comment>
<accession>A0A328PHR3</accession>
<organism evidence="1 2">
    <name type="scientific">Methanothermobacter tenebrarum</name>
    <dbReference type="NCBI Taxonomy" id="680118"/>
    <lineage>
        <taxon>Archaea</taxon>
        <taxon>Methanobacteriati</taxon>
        <taxon>Methanobacteriota</taxon>
        <taxon>Methanomada group</taxon>
        <taxon>Methanobacteria</taxon>
        <taxon>Methanobacteriales</taxon>
        <taxon>Methanobacteriaceae</taxon>
        <taxon>Methanothermobacter</taxon>
    </lineage>
</organism>
<dbReference type="OrthoDB" id="108920at2157"/>
<evidence type="ECO:0000313" key="2">
    <source>
        <dbReference type="Proteomes" id="UP000249782"/>
    </source>
</evidence>
<dbReference type="EMBL" id="QLOE01000004">
    <property type="protein sequence ID" value="RAO79206.1"/>
    <property type="molecule type" value="Genomic_DNA"/>
</dbReference>
<dbReference type="InterPro" id="IPR055834">
    <property type="entry name" value="DUF7411"/>
</dbReference>
<dbReference type="AlphaFoldDB" id="A0A328PHR3"/>
<dbReference type="RefSeq" id="WP_112093893.1">
    <property type="nucleotide sequence ID" value="NZ_QLOE01000004.1"/>
</dbReference>
<dbReference type="Gene3D" id="3.40.50.620">
    <property type="entry name" value="HUPs"/>
    <property type="match status" value="1"/>
</dbReference>
<gene>
    <name evidence="1" type="ORF">DPC56_04615</name>
</gene>
<evidence type="ECO:0000313" key="1">
    <source>
        <dbReference type="EMBL" id="RAO79206.1"/>
    </source>
</evidence>
<evidence type="ECO:0008006" key="3">
    <source>
        <dbReference type="Google" id="ProtNLM"/>
    </source>
</evidence>
<sequence>MKACVLYSGGKDSSLMATILKRLNLEVELVTANFGVYKSWIPAAKSAKALGFPHRVLKLDKSVLDRAVEKIIDDGFPNNGIDFVHRQVLEAAAGEYDIIADGTRRDDRTPKLTSNEIRSFEDRNSVEYINLAGFGYKTINRLASQLFILKKERSDIHNNSDYEIEIRYFIDKIKGKGESSRFFPEHYQTRVIGWK</sequence>
<dbReference type="InterPro" id="IPR014729">
    <property type="entry name" value="Rossmann-like_a/b/a_fold"/>
</dbReference>
<keyword evidence="2" id="KW-1185">Reference proteome</keyword>
<protein>
    <recommendedName>
        <fullName evidence="3">Asparagine synthetase domain-containing protein</fullName>
    </recommendedName>
</protein>
<reference evidence="1 2" key="1">
    <citation type="submission" date="2018-06" db="EMBL/GenBank/DDBJ databases">
        <title>Draft genome sequence of hyperthermophilic methanogen Methanothermobacter tenebrarum sp. MCM-B 1447.</title>
        <authorList>
            <person name="Pore S.D."/>
            <person name="Dagar S."/>
            <person name="Dhakephalkar P.K."/>
        </authorList>
    </citation>
    <scope>NUCLEOTIDE SEQUENCE [LARGE SCALE GENOMIC DNA]</scope>
    <source>
        <strain evidence="1 2">MCM B 1447</strain>
    </source>
</reference>
<dbReference type="NCBIfam" id="NF011155">
    <property type="entry name" value="PRK14561.1"/>
    <property type="match status" value="1"/>
</dbReference>